<keyword evidence="9" id="KW-0482">Metalloprotease</keyword>
<evidence type="ECO:0000256" key="12">
    <source>
        <dbReference type="ARBA" id="ARBA00032413"/>
    </source>
</evidence>
<sequence>MTNINSALNGKYPAKAHAKRVAEFIAAAGAGGRDGVIYLESQKTHMNEDNDQQAPFRQRRPFFYLSGCELPDSYLTYNIATTELTLYIPPIDPDDVIWSGLPKSPEEALKEYDVDAVFTTANLNACLTKIASSLTTTSTKTIYAIPEQVSEHVTFNPFEKTDFSILKKAIDYTRVVKDDFEIALIRKANEVSADAHAAVYEKAPTAKTERELHAIFISTCICGGCDNQAYDPIVASGTNAATLHYVKNNEKLIDKENLLIDAGGEYRCYAADVTRTFPLSGKWSKESKEIYDTVHEMQEVSFEMLKEGVLWEDVHAAAHKVAIKRLKQFGILVGDEQEIFDKRISVAFFPHGLGHYLGMDTHDTGGNANYEDKDSMFKYLRVRGTLPAGCVITVEPGVYFCRFIIEPYLKDAESSKYINKIVLDKYWKVGGVRIEDDVVITKNGFENLTTAFKL</sequence>
<comment type="catalytic activity">
    <reaction evidence="1">
        <text>Release of any N-terminal amino acid, including proline, that is linked to proline, even from a dipeptide or tripeptide.</text>
        <dbReference type="EC" id="3.4.11.9"/>
    </reaction>
</comment>
<dbReference type="AlphaFoldDB" id="A0A0G2FRM9"/>
<dbReference type="SUPFAM" id="SSF55920">
    <property type="entry name" value="Creatinase/aminopeptidase"/>
    <property type="match status" value="1"/>
</dbReference>
<proteinExistence type="inferred from homology"/>
<evidence type="ECO:0000313" key="17">
    <source>
        <dbReference type="Proteomes" id="UP000053317"/>
    </source>
</evidence>
<evidence type="ECO:0000256" key="6">
    <source>
        <dbReference type="ARBA" id="ARBA00022438"/>
    </source>
</evidence>
<comment type="similarity">
    <text evidence="4">Belongs to the peptidase M24B family.</text>
</comment>
<evidence type="ECO:0000256" key="4">
    <source>
        <dbReference type="ARBA" id="ARBA00008766"/>
    </source>
</evidence>
<dbReference type="InterPro" id="IPR029149">
    <property type="entry name" value="Creatin/AminoP/Spt16_N"/>
</dbReference>
<evidence type="ECO:0000256" key="2">
    <source>
        <dbReference type="ARBA" id="ARBA00001936"/>
    </source>
</evidence>
<dbReference type="GO" id="GO:0006508">
    <property type="term" value="P:proteolysis"/>
    <property type="evidence" value="ECO:0007669"/>
    <property type="project" value="TreeGrafter"/>
</dbReference>
<protein>
    <recommendedName>
        <fullName evidence="14">Probable Xaa-Pro aminopeptidase PEPP</fullName>
        <ecNumber evidence="5">3.4.11.9</ecNumber>
    </recommendedName>
    <alternativeName>
        <fullName evidence="11">Aminoacylproline aminopeptidase</fullName>
    </alternativeName>
    <alternativeName>
        <fullName evidence="13">Probable Xaa-Pro aminopeptidase pepP</fullName>
    </alternativeName>
    <alternativeName>
        <fullName evidence="12">Prolidase</fullName>
    </alternativeName>
</protein>
<keyword evidence="6" id="KW-0645">Protease</keyword>
<evidence type="ECO:0000256" key="7">
    <source>
        <dbReference type="ARBA" id="ARBA00022723"/>
    </source>
</evidence>
<dbReference type="Gene3D" id="3.90.230.10">
    <property type="entry name" value="Creatinase/methionine aminopeptidase superfamily"/>
    <property type="match status" value="1"/>
</dbReference>
<accession>A0A0G2FRM9</accession>
<dbReference type="EMBL" id="LCWF01000222">
    <property type="protein sequence ID" value="KKY14583.1"/>
    <property type="molecule type" value="Genomic_DNA"/>
</dbReference>
<comment type="caution">
    <text evidence="16">The sequence shown here is derived from an EMBL/GenBank/DDBJ whole genome shotgun (WGS) entry which is preliminary data.</text>
</comment>
<evidence type="ECO:0000256" key="13">
    <source>
        <dbReference type="ARBA" id="ARBA00039164"/>
    </source>
</evidence>
<evidence type="ECO:0000256" key="9">
    <source>
        <dbReference type="ARBA" id="ARBA00023049"/>
    </source>
</evidence>
<evidence type="ECO:0000256" key="3">
    <source>
        <dbReference type="ARBA" id="ARBA00002443"/>
    </source>
</evidence>
<evidence type="ECO:0000256" key="14">
    <source>
        <dbReference type="ARBA" id="ARBA00039424"/>
    </source>
</evidence>
<dbReference type="SUPFAM" id="SSF53092">
    <property type="entry name" value="Creatinase/prolidase N-terminal domain"/>
    <property type="match status" value="1"/>
</dbReference>
<dbReference type="InterPro" id="IPR000994">
    <property type="entry name" value="Pept_M24"/>
</dbReference>
<comment type="function">
    <text evidence="3">Catalyzes the removal of a penultimate prolyl residue from the N-termini of peptides.</text>
</comment>
<dbReference type="Pfam" id="PF05195">
    <property type="entry name" value="AMP_N"/>
    <property type="match status" value="1"/>
</dbReference>
<evidence type="ECO:0000256" key="10">
    <source>
        <dbReference type="ARBA" id="ARBA00023211"/>
    </source>
</evidence>
<dbReference type="GO" id="GO:0070006">
    <property type="term" value="F:metalloaminopeptidase activity"/>
    <property type="evidence" value="ECO:0007669"/>
    <property type="project" value="InterPro"/>
</dbReference>
<dbReference type="PANTHER" id="PTHR43226">
    <property type="entry name" value="XAA-PRO AMINOPEPTIDASE 3"/>
    <property type="match status" value="1"/>
</dbReference>
<keyword evidence="6" id="KW-0031">Aminopeptidase</keyword>
<keyword evidence="17" id="KW-1185">Reference proteome</keyword>
<name>A0A0G2FRM9_PHACM</name>
<dbReference type="Pfam" id="PF00557">
    <property type="entry name" value="Peptidase_M24"/>
    <property type="match status" value="1"/>
</dbReference>
<keyword evidence="7" id="KW-0479">Metal-binding</keyword>
<dbReference type="PANTHER" id="PTHR43226:SF1">
    <property type="entry name" value="XAA-PRO DIPEPTIDASE"/>
    <property type="match status" value="1"/>
</dbReference>
<evidence type="ECO:0000256" key="5">
    <source>
        <dbReference type="ARBA" id="ARBA00012574"/>
    </source>
</evidence>
<evidence type="ECO:0000259" key="15">
    <source>
        <dbReference type="SMART" id="SM01011"/>
    </source>
</evidence>
<dbReference type="InterPro" id="IPR007865">
    <property type="entry name" value="Aminopep_P_N"/>
</dbReference>
<dbReference type="EC" id="3.4.11.9" evidence="5"/>
<evidence type="ECO:0000256" key="1">
    <source>
        <dbReference type="ARBA" id="ARBA00001424"/>
    </source>
</evidence>
<dbReference type="InterPro" id="IPR052433">
    <property type="entry name" value="X-Pro_dipept-like"/>
</dbReference>
<feature type="domain" description="Aminopeptidase P N-terminal" evidence="15">
    <location>
        <begin position="12"/>
        <end position="151"/>
    </location>
</feature>
<dbReference type="OrthoDB" id="10261878at2759"/>
<dbReference type="Gene3D" id="3.40.350.10">
    <property type="entry name" value="Creatinase/prolidase N-terminal domain"/>
    <property type="match status" value="1"/>
</dbReference>
<dbReference type="SMART" id="SM01011">
    <property type="entry name" value="AMP_N"/>
    <property type="match status" value="1"/>
</dbReference>
<keyword evidence="8" id="KW-0378">Hydrolase</keyword>
<evidence type="ECO:0000256" key="8">
    <source>
        <dbReference type="ARBA" id="ARBA00022801"/>
    </source>
</evidence>
<reference evidence="16 17" key="1">
    <citation type="submission" date="2015-05" db="EMBL/GenBank/DDBJ databases">
        <title>Distinctive expansion of gene families associated with plant cell wall degradation and secondary metabolism in the genomes of grapevine trunk pathogens.</title>
        <authorList>
            <person name="Lawrence D.P."/>
            <person name="Travadon R."/>
            <person name="Rolshausen P.E."/>
            <person name="Baumgartner K."/>
        </authorList>
    </citation>
    <scope>NUCLEOTIDE SEQUENCE [LARGE SCALE GENOMIC DNA]</scope>
    <source>
        <strain evidence="16">UCRPC4</strain>
    </source>
</reference>
<comment type="cofactor">
    <cofactor evidence="2">
        <name>Mn(2+)</name>
        <dbReference type="ChEBI" id="CHEBI:29035"/>
    </cofactor>
</comment>
<gene>
    <name evidence="16" type="ORF">UCRPC4_g06712</name>
</gene>
<organism evidence="16 17">
    <name type="scientific">Phaeomoniella chlamydospora</name>
    <name type="common">Phaeoacremonium chlamydosporum</name>
    <dbReference type="NCBI Taxonomy" id="158046"/>
    <lineage>
        <taxon>Eukaryota</taxon>
        <taxon>Fungi</taxon>
        <taxon>Dikarya</taxon>
        <taxon>Ascomycota</taxon>
        <taxon>Pezizomycotina</taxon>
        <taxon>Eurotiomycetes</taxon>
        <taxon>Chaetothyriomycetidae</taxon>
        <taxon>Phaeomoniellales</taxon>
        <taxon>Phaeomoniellaceae</taxon>
        <taxon>Phaeomoniella</taxon>
    </lineage>
</organism>
<keyword evidence="10" id="KW-0464">Manganese</keyword>
<dbReference type="InterPro" id="IPR036005">
    <property type="entry name" value="Creatinase/aminopeptidase-like"/>
</dbReference>
<dbReference type="CDD" id="cd01087">
    <property type="entry name" value="Prolidase"/>
    <property type="match status" value="1"/>
</dbReference>
<dbReference type="Proteomes" id="UP000053317">
    <property type="component" value="Unassembled WGS sequence"/>
</dbReference>
<dbReference type="GO" id="GO:0030145">
    <property type="term" value="F:manganese ion binding"/>
    <property type="evidence" value="ECO:0007669"/>
    <property type="project" value="InterPro"/>
</dbReference>
<evidence type="ECO:0000256" key="11">
    <source>
        <dbReference type="ARBA" id="ARBA00030849"/>
    </source>
</evidence>
<reference evidence="16 17" key="2">
    <citation type="submission" date="2015-05" db="EMBL/GenBank/DDBJ databases">
        <authorList>
            <person name="Morales-Cruz A."/>
            <person name="Amrine K.C."/>
            <person name="Cantu D."/>
        </authorList>
    </citation>
    <scope>NUCLEOTIDE SEQUENCE [LARGE SCALE GENOMIC DNA]</scope>
    <source>
        <strain evidence="16">UCRPC4</strain>
    </source>
</reference>
<evidence type="ECO:0000313" key="16">
    <source>
        <dbReference type="EMBL" id="KKY14583.1"/>
    </source>
</evidence>